<dbReference type="InterPro" id="IPR052224">
    <property type="entry name" value="THAP_domain_protein"/>
</dbReference>
<organism evidence="8 9">
    <name type="scientific">Haemaphysalis longicornis</name>
    <name type="common">Bush tick</name>
    <dbReference type="NCBI Taxonomy" id="44386"/>
    <lineage>
        <taxon>Eukaryota</taxon>
        <taxon>Metazoa</taxon>
        <taxon>Ecdysozoa</taxon>
        <taxon>Arthropoda</taxon>
        <taxon>Chelicerata</taxon>
        <taxon>Arachnida</taxon>
        <taxon>Acari</taxon>
        <taxon>Parasitiformes</taxon>
        <taxon>Ixodida</taxon>
        <taxon>Ixodoidea</taxon>
        <taxon>Ixodidae</taxon>
        <taxon>Haemaphysalinae</taxon>
        <taxon>Haemaphysalis</taxon>
    </lineage>
</organism>
<evidence type="ECO:0000256" key="4">
    <source>
        <dbReference type="ARBA" id="ARBA00023125"/>
    </source>
</evidence>
<evidence type="ECO:0000313" key="9">
    <source>
        <dbReference type="Proteomes" id="UP000821853"/>
    </source>
</evidence>
<feature type="domain" description="THAP-type" evidence="7">
    <location>
        <begin position="1"/>
        <end position="96"/>
    </location>
</feature>
<feature type="region of interest" description="Disordered" evidence="6">
    <location>
        <begin position="924"/>
        <end position="944"/>
    </location>
</feature>
<dbReference type="Proteomes" id="UP000821853">
    <property type="component" value="Unassembled WGS sequence"/>
</dbReference>
<dbReference type="GO" id="GO:0008270">
    <property type="term" value="F:zinc ion binding"/>
    <property type="evidence" value="ECO:0007669"/>
    <property type="project" value="UniProtKB-KW"/>
</dbReference>
<evidence type="ECO:0000256" key="2">
    <source>
        <dbReference type="ARBA" id="ARBA00022771"/>
    </source>
</evidence>
<dbReference type="InterPro" id="IPR006612">
    <property type="entry name" value="THAP_Znf"/>
</dbReference>
<proteinExistence type="predicted"/>
<dbReference type="InterPro" id="IPR048365">
    <property type="entry name" value="TNP-like_RNaseH_N"/>
</dbReference>
<dbReference type="Pfam" id="PF21787">
    <property type="entry name" value="TNP-like_RNaseH_N"/>
    <property type="match status" value="1"/>
</dbReference>
<keyword evidence="9" id="KW-1185">Reference proteome</keyword>
<evidence type="ECO:0000313" key="8">
    <source>
        <dbReference type="EMBL" id="KAH9377412.1"/>
    </source>
</evidence>
<dbReference type="AlphaFoldDB" id="A0A9J6GT25"/>
<dbReference type="PROSITE" id="PS50950">
    <property type="entry name" value="ZF_THAP"/>
    <property type="match status" value="1"/>
</dbReference>
<dbReference type="OrthoDB" id="6485394at2759"/>
<gene>
    <name evidence="8" type="ORF">HPB48_016789</name>
</gene>
<dbReference type="Pfam" id="PF12017">
    <property type="entry name" value="Tnp_P_element"/>
    <property type="match status" value="1"/>
</dbReference>
<evidence type="ECO:0000256" key="3">
    <source>
        <dbReference type="ARBA" id="ARBA00022833"/>
    </source>
</evidence>
<dbReference type="SMART" id="SM00980">
    <property type="entry name" value="THAP"/>
    <property type="match status" value="1"/>
</dbReference>
<dbReference type="SUPFAM" id="SSF57716">
    <property type="entry name" value="Glucocorticoid receptor-like (DNA-binding domain)"/>
    <property type="match status" value="1"/>
</dbReference>
<keyword evidence="1" id="KW-0479">Metal-binding</keyword>
<evidence type="ECO:0000256" key="6">
    <source>
        <dbReference type="SAM" id="MobiDB-lite"/>
    </source>
</evidence>
<dbReference type="InterPro" id="IPR021896">
    <property type="entry name" value="THAP9-like_HTH"/>
</dbReference>
<dbReference type="GO" id="GO:0003677">
    <property type="term" value="F:DNA binding"/>
    <property type="evidence" value="ECO:0007669"/>
    <property type="project" value="UniProtKB-UniRule"/>
</dbReference>
<protein>
    <recommendedName>
        <fullName evidence="7">THAP-type domain-containing protein</fullName>
    </recommendedName>
</protein>
<sequence length="944" mass="106598">MPGSCCAPNCKSNYDAKGSSVRVYRFPTDPQRRAAWTKAVCREDFTPSKHTVLCENHFVPTDFVRSATYTDVQTGKVVEVPLERVRLKETAVPSVFANCPKYISRPTVPARETPEEKKARLEAASLRKAIELSVAAQEEEDRRNQVKSFSEFCKALPHFSVSEFWTVIVKDSVVMFLDLALDRAPAVRSSVRVSADLCVDVFFGETRLESVSGVNVPSQLENLRQLNEVLQCVEKLQICCATDGCQKAHRLLELVLRLLQDVCSEYEQQDLHGWHLEVVKFVSAQIELLLRNPLRYAPEMLVFAALLYTISPHAYRFIRSSMKVKLPHPATIRRLCSSYGVSPALEQQDACFLNYAKTILNAMKEHERTVTLMMDEIHIQAYFDYKGGYVTGAAANSSSPAKTAHVFMLQSLLSNHKDVVHILPVAQIDAKALHEFLRKLITELEVLGFRVVAVVSDNNSINRKAMTFFANPPQASIVYPHPADPSRPLFYILDPVHVLKSVRNNWLNQRNSGKCIYFPDPSSTDPKPPILTASFKALGELHETEQNELLKIAPTLSLKALDPSNMERQNVKLALRIFNESTIAALNSTTIQHAEGTAAFIATIVTWWRIVNVKTPRKGERLRDDMQYPVSSESCPQLEFLKRVPEWLDYWASLKHDAGHFTRETHMALGHTSHALREISLYCLQELRFKYVLLGKFQTDSLEERFGKYRQLSGSQYHVSVRQIYESENKLRLQKVLDLPDLEVMAVPVSKITAESVHEQYRIEVTNADMEKKASRMPAVTYVAGYCAHVTLKKLMCTFCKEALVLEHTDLDHDENILIAGMTRGGLKFPQAVVVNAVLFTEIVLDKLRGEQYASQFLALTNQKEALVALVSRALNNFEVLDYCDSGHSPQELMHHILSAAANTLLNNMCKTVNNTLSIPKGKRKLQAANDNPKETRKLLTLQK</sequence>
<dbReference type="PANTHER" id="PTHR46927:SF3">
    <property type="entry name" value="THAP-TYPE DOMAIN-CONTAINING PROTEIN"/>
    <property type="match status" value="1"/>
</dbReference>
<dbReference type="VEuPathDB" id="VectorBase:HLOH_044558"/>
<dbReference type="Pfam" id="PF05485">
    <property type="entry name" value="THAP"/>
    <property type="match status" value="1"/>
</dbReference>
<evidence type="ECO:0000256" key="5">
    <source>
        <dbReference type="PROSITE-ProRule" id="PRU00309"/>
    </source>
</evidence>
<keyword evidence="4 5" id="KW-0238">DNA-binding</keyword>
<keyword evidence="3" id="KW-0862">Zinc</keyword>
<dbReference type="OMA" id="MQPDMDM"/>
<dbReference type="EMBL" id="JABSTR010000008">
    <property type="protein sequence ID" value="KAH9377412.1"/>
    <property type="molecule type" value="Genomic_DNA"/>
</dbReference>
<dbReference type="SMART" id="SM00692">
    <property type="entry name" value="DM3"/>
    <property type="match status" value="1"/>
</dbReference>
<evidence type="ECO:0000259" key="7">
    <source>
        <dbReference type="PROSITE" id="PS50950"/>
    </source>
</evidence>
<reference evidence="8 9" key="1">
    <citation type="journal article" date="2020" name="Cell">
        <title>Large-Scale Comparative Analyses of Tick Genomes Elucidate Their Genetic Diversity and Vector Capacities.</title>
        <authorList>
            <consortium name="Tick Genome and Microbiome Consortium (TIGMIC)"/>
            <person name="Jia N."/>
            <person name="Wang J."/>
            <person name="Shi W."/>
            <person name="Du L."/>
            <person name="Sun Y."/>
            <person name="Zhan W."/>
            <person name="Jiang J.F."/>
            <person name="Wang Q."/>
            <person name="Zhang B."/>
            <person name="Ji P."/>
            <person name="Bell-Sakyi L."/>
            <person name="Cui X.M."/>
            <person name="Yuan T.T."/>
            <person name="Jiang B.G."/>
            <person name="Yang W.F."/>
            <person name="Lam T.T."/>
            <person name="Chang Q.C."/>
            <person name="Ding S.J."/>
            <person name="Wang X.J."/>
            <person name="Zhu J.G."/>
            <person name="Ruan X.D."/>
            <person name="Zhao L."/>
            <person name="Wei J.T."/>
            <person name="Ye R.Z."/>
            <person name="Que T.C."/>
            <person name="Du C.H."/>
            <person name="Zhou Y.H."/>
            <person name="Cheng J.X."/>
            <person name="Dai P.F."/>
            <person name="Guo W.B."/>
            <person name="Han X.H."/>
            <person name="Huang E.J."/>
            <person name="Li L.F."/>
            <person name="Wei W."/>
            <person name="Gao Y.C."/>
            <person name="Liu J.Z."/>
            <person name="Shao H.Z."/>
            <person name="Wang X."/>
            <person name="Wang C.C."/>
            <person name="Yang T.C."/>
            <person name="Huo Q.B."/>
            <person name="Li W."/>
            <person name="Chen H.Y."/>
            <person name="Chen S.E."/>
            <person name="Zhou L.G."/>
            <person name="Ni X.B."/>
            <person name="Tian J.H."/>
            <person name="Sheng Y."/>
            <person name="Liu T."/>
            <person name="Pan Y.S."/>
            <person name="Xia L.Y."/>
            <person name="Li J."/>
            <person name="Zhao F."/>
            <person name="Cao W.C."/>
        </authorList>
    </citation>
    <scope>NUCLEOTIDE SEQUENCE [LARGE SCALE GENOMIC DNA]</scope>
    <source>
        <strain evidence="8">HaeL-2018</strain>
    </source>
</reference>
<comment type="caution">
    <text evidence="8">The sequence shown here is derived from an EMBL/GenBank/DDBJ whole genome shotgun (WGS) entry which is preliminary data.</text>
</comment>
<dbReference type="PANTHER" id="PTHR46927">
    <property type="entry name" value="AGAP005574-PA"/>
    <property type="match status" value="1"/>
</dbReference>
<accession>A0A9J6GT25</accession>
<name>A0A9J6GT25_HAELO</name>
<evidence type="ECO:0000256" key="1">
    <source>
        <dbReference type="ARBA" id="ARBA00022723"/>
    </source>
</evidence>
<keyword evidence="2 5" id="KW-0863">Zinc-finger</keyword>